<organism evidence="16 17">
    <name type="scientific">Hypothenemus hampei</name>
    <name type="common">Coffee berry borer</name>
    <dbReference type="NCBI Taxonomy" id="57062"/>
    <lineage>
        <taxon>Eukaryota</taxon>
        <taxon>Metazoa</taxon>
        <taxon>Ecdysozoa</taxon>
        <taxon>Arthropoda</taxon>
        <taxon>Hexapoda</taxon>
        <taxon>Insecta</taxon>
        <taxon>Pterygota</taxon>
        <taxon>Neoptera</taxon>
        <taxon>Endopterygota</taxon>
        <taxon>Coleoptera</taxon>
        <taxon>Polyphaga</taxon>
        <taxon>Cucujiformia</taxon>
        <taxon>Curculionidae</taxon>
        <taxon>Scolytinae</taxon>
        <taxon>Hypothenemus</taxon>
    </lineage>
</organism>
<dbReference type="EMBL" id="JBDJPC010000004">
    <property type="protein sequence ID" value="KAL1505267.1"/>
    <property type="molecule type" value="Genomic_DNA"/>
</dbReference>
<evidence type="ECO:0000256" key="14">
    <source>
        <dbReference type="RuleBase" id="RU000461"/>
    </source>
</evidence>
<comment type="subcellular location">
    <subcellularLocation>
        <location evidence="3">Endoplasmic reticulum membrane</location>
        <topology evidence="3">Peripheral membrane protein</topology>
    </subcellularLocation>
    <subcellularLocation>
        <location evidence="2">Microsome membrane</location>
        <topology evidence="2">Peripheral membrane protein</topology>
    </subcellularLocation>
</comment>
<dbReference type="PANTHER" id="PTHR24292">
    <property type="entry name" value="CYTOCHROME P450"/>
    <property type="match status" value="1"/>
</dbReference>
<dbReference type="PRINTS" id="PR00385">
    <property type="entry name" value="P450"/>
</dbReference>
<dbReference type="PANTHER" id="PTHR24292:SF100">
    <property type="entry name" value="CYTOCHROME P450 6A16, ISOFORM B-RELATED"/>
    <property type="match status" value="1"/>
</dbReference>
<keyword evidence="10 13" id="KW-0408">Iron</keyword>
<evidence type="ECO:0000256" key="11">
    <source>
        <dbReference type="ARBA" id="ARBA00023033"/>
    </source>
</evidence>
<evidence type="ECO:0000313" key="16">
    <source>
        <dbReference type="EMBL" id="KAL1505267.1"/>
    </source>
</evidence>
<evidence type="ECO:0000256" key="4">
    <source>
        <dbReference type="ARBA" id="ARBA00010617"/>
    </source>
</evidence>
<evidence type="ECO:0000256" key="7">
    <source>
        <dbReference type="ARBA" id="ARBA00022824"/>
    </source>
</evidence>
<feature type="transmembrane region" description="Helical" evidence="15">
    <location>
        <begin position="6"/>
        <end position="21"/>
    </location>
</feature>
<evidence type="ECO:0000256" key="9">
    <source>
        <dbReference type="ARBA" id="ARBA00023002"/>
    </source>
</evidence>
<dbReference type="PROSITE" id="PS00086">
    <property type="entry name" value="CYTOCHROME_P450"/>
    <property type="match status" value="1"/>
</dbReference>
<reference evidence="16 17" key="1">
    <citation type="submission" date="2024-05" db="EMBL/GenBank/DDBJ databases">
        <title>Genetic variation in Jamaican populations of the coffee berry borer (Hypothenemus hampei).</title>
        <authorList>
            <person name="Errbii M."/>
            <person name="Myrie A."/>
        </authorList>
    </citation>
    <scope>NUCLEOTIDE SEQUENCE [LARGE SCALE GENOMIC DNA]</scope>
    <source>
        <strain evidence="16">JA-Hopewell-2020-01-JO</strain>
        <tissue evidence="16">Whole body</tissue>
    </source>
</reference>
<comment type="cofactor">
    <cofactor evidence="1 13">
        <name>heme</name>
        <dbReference type="ChEBI" id="CHEBI:30413"/>
    </cofactor>
</comment>
<dbReference type="CDD" id="cd11056">
    <property type="entry name" value="CYP6-like"/>
    <property type="match status" value="1"/>
</dbReference>
<evidence type="ECO:0000256" key="6">
    <source>
        <dbReference type="ARBA" id="ARBA00022723"/>
    </source>
</evidence>
<dbReference type="Pfam" id="PF00067">
    <property type="entry name" value="p450"/>
    <property type="match status" value="1"/>
</dbReference>
<proteinExistence type="inferred from homology"/>
<evidence type="ECO:0000256" key="13">
    <source>
        <dbReference type="PIRSR" id="PIRSR602401-1"/>
    </source>
</evidence>
<comment type="similarity">
    <text evidence="4 14">Belongs to the cytochrome P450 family.</text>
</comment>
<keyword evidence="5 13" id="KW-0349">Heme</keyword>
<keyword evidence="12 15" id="KW-0472">Membrane</keyword>
<protein>
    <recommendedName>
        <fullName evidence="18">Cytochrome P450</fullName>
    </recommendedName>
</protein>
<keyword evidence="9 14" id="KW-0560">Oxidoreductase</keyword>
<sequence length="496" mass="58973">MTTFSLIILLLFCMNLFYWFLRWKHRYWQRRGIFQVEPDFLFGNFKRAFLGKVTSCQEIKDAYNRIKKANVTHGGMYYTYTPVWIPTDLTIIKNILYQDFNFFTSHGFFYKHKNDILTNHLFSMENGEWRTLRAKLSPAFSSGKLKLMFYVLRQIGDNLEKKVEELWINHETLDVNEINECFSNDVVFNCFYGLNINTIEDPKNEFRKYGVKIFHRHFLVDLMEQCFNWNFLNFCGHSIVGRDTTKFFVDIVRHVIDKRTKNNIIRHDIFNQLLKLYNSKEAEFTLNDFAANVFLMAIAGFDTISATISFLLYEVARNQDVQSKMRDEIRMIYKNIIDNRITYDGLQEMKYCEMVINEVFRLHSVATEIPRQCTQDYKIPETNMVIEKGTLLFIPSWAIHTDPDYYPNPNQFDPERFNEENKRNRPDMTFLPFSEGPRICIGSRFAQIAIKIAIIKYLKNFKLELNEKTPREMTYKSNTITMVPNIPIILDISKID</sequence>
<dbReference type="GO" id="GO:0004497">
    <property type="term" value="F:monooxygenase activity"/>
    <property type="evidence" value="ECO:0007669"/>
    <property type="project" value="UniProtKB-KW"/>
</dbReference>
<dbReference type="Gene3D" id="1.10.630.10">
    <property type="entry name" value="Cytochrome P450"/>
    <property type="match status" value="1"/>
</dbReference>
<dbReference type="Proteomes" id="UP001566132">
    <property type="component" value="Unassembled WGS sequence"/>
</dbReference>
<keyword evidence="8" id="KW-0492">Microsome</keyword>
<name>A0ABD1EZ72_HYPHA</name>
<dbReference type="AlphaFoldDB" id="A0ABD1EZ72"/>
<keyword evidence="15" id="KW-1133">Transmembrane helix</keyword>
<accession>A0ABD1EZ72</accession>
<evidence type="ECO:0000256" key="1">
    <source>
        <dbReference type="ARBA" id="ARBA00001971"/>
    </source>
</evidence>
<evidence type="ECO:0000256" key="2">
    <source>
        <dbReference type="ARBA" id="ARBA00004174"/>
    </source>
</evidence>
<keyword evidence="7" id="KW-0256">Endoplasmic reticulum</keyword>
<keyword evidence="15" id="KW-0812">Transmembrane</keyword>
<evidence type="ECO:0000313" key="17">
    <source>
        <dbReference type="Proteomes" id="UP001566132"/>
    </source>
</evidence>
<feature type="binding site" description="axial binding residue" evidence="13">
    <location>
        <position position="440"/>
    </location>
    <ligand>
        <name>heme</name>
        <dbReference type="ChEBI" id="CHEBI:30413"/>
    </ligand>
    <ligandPart>
        <name>Fe</name>
        <dbReference type="ChEBI" id="CHEBI:18248"/>
    </ligandPart>
</feature>
<dbReference type="FunFam" id="1.10.630.10:FF:000042">
    <property type="entry name" value="Cytochrome P450"/>
    <property type="match status" value="1"/>
</dbReference>
<dbReference type="InterPro" id="IPR001128">
    <property type="entry name" value="Cyt_P450"/>
</dbReference>
<evidence type="ECO:0000256" key="15">
    <source>
        <dbReference type="SAM" id="Phobius"/>
    </source>
</evidence>
<dbReference type="InterPro" id="IPR036396">
    <property type="entry name" value="Cyt_P450_sf"/>
</dbReference>
<dbReference type="InterPro" id="IPR050476">
    <property type="entry name" value="Insect_CytP450_Detox"/>
</dbReference>
<dbReference type="GO" id="GO:0005789">
    <property type="term" value="C:endoplasmic reticulum membrane"/>
    <property type="evidence" value="ECO:0007669"/>
    <property type="project" value="UniProtKB-SubCell"/>
</dbReference>
<keyword evidence="11 14" id="KW-0503">Monooxygenase</keyword>
<gene>
    <name evidence="16" type="ORF">ABEB36_004868</name>
</gene>
<dbReference type="GO" id="GO:0046872">
    <property type="term" value="F:metal ion binding"/>
    <property type="evidence" value="ECO:0007669"/>
    <property type="project" value="UniProtKB-KW"/>
</dbReference>
<dbReference type="InterPro" id="IPR002401">
    <property type="entry name" value="Cyt_P450_E_grp-I"/>
</dbReference>
<dbReference type="InterPro" id="IPR017972">
    <property type="entry name" value="Cyt_P450_CS"/>
</dbReference>
<evidence type="ECO:0000256" key="5">
    <source>
        <dbReference type="ARBA" id="ARBA00022617"/>
    </source>
</evidence>
<evidence type="ECO:0000256" key="8">
    <source>
        <dbReference type="ARBA" id="ARBA00022848"/>
    </source>
</evidence>
<comment type="caution">
    <text evidence="16">The sequence shown here is derived from an EMBL/GenBank/DDBJ whole genome shotgun (WGS) entry which is preliminary data.</text>
</comment>
<dbReference type="PRINTS" id="PR00463">
    <property type="entry name" value="EP450I"/>
</dbReference>
<keyword evidence="17" id="KW-1185">Reference proteome</keyword>
<evidence type="ECO:0000256" key="10">
    <source>
        <dbReference type="ARBA" id="ARBA00023004"/>
    </source>
</evidence>
<evidence type="ECO:0000256" key="3">
    <source>
        <dbReference type="ARBA" id="ARBA00004406"/>
    </source>
</evidence>
<keyword evidence="6 13" id="KW-0479">Metal-binding</keyword>
<dbReference type="SUPFAM" id="SSF48264">
    <property type="entry name" value="Cytochrome P450"/>
    <property type="match status" value="1"/>
</dbReference>
<evidence type="ECO:0000256" key="12">
    <source>
        <dbReference type="ARBA" id="ARBA00023136"/>
    </source>
</evidence>
<evidence type="ECO:0008006" key="18">
    <source>
        <dbReference type="Google" id="ProtNLM"/>
    </source>
</evidence>